<dbReference type="InterPro" id="IPR029058">
    <property type="entry name" value="AB_hydrolase_fold"/>
</dbReference>
<organism evidence="4 5">
    <name type="scientific">Streptomyces stelliscabiei</name>
    <dbReference type="NCBI Taxonomy" id="146820"/>
    <lineage>
        <taxon>Bacteria</taxon>
        <taxon>Bacillati</taxon>
        <taxon>Actinomycetota</taxon>
        <taxon>Actinomycetes</taxon>
        <taxon>Kitasatosporales</taxon>
        <taxon>Streptomycetaceae</taxon>
        <taxon>Streptomyces</taxon>
    </lineage>
</organism>
<gene>
    <name evidence="4" type="ORF">H4687_000180</name>
</gene>
<dbReference type="InterPro" id="IPR022742">
    <property type="entry name" value="Hydrolase_4"/>
</dbReference>
<dbReference type="RefSeq" id="WP_046915890.1">
    <property type="nucleotide sequence ID" value="NZ_JADBGF010000001.1"/>
</dbReference>
<proteinExistence type="inferred from homology"/>
<evidence type="ECO:0000259" key="3">
    <source>
        <dbReference type="Pfam" id="PF12146"/>
    </source>
</evidence>
<reference evidence="4 5" key="1">
    <citation type="submission" date="2020-10" db="EMBL/GenBank/DDBJ databases">
        <title>Sequencing the genomes of 1000 actinobacteria strains.</title>
        <authorList>
            <person name="Klenk H.-P."/>
        </authorList>
    </citation>
    <scope>NUCLEOTIDE SEQUENCE [LARGE SCALE GENOMIC DNA]</scope>
    <source>
        <strain evidence="4 5">DSM 41803</strain>
    </source>
</reference>
<dbReference type="Gene3D" id="3.40.50.1820">
    <property type="entry name" value="alpha/beta hydrolase"/>
    <property type="match status" value="1"/>
</dbReference>
<keyword evidence="5" id="KW-1185">Reference proteome</keyword>
<dbReference type="InterPro" id="IPR050261">
    <property type="entry name" value="FrsA_esterase"/>
</dbReference>
<keyword evidence="2" id="KW-0378">Hydrolase</keyword>
<dbReference type="PANTHER" id="PTHR22946:SF9">
    <property type="entry name" value="POLYKETIDE TRANSFERASE AF380"/>
    <property type="match status" value="1"/>
</dbReference>
<protein>
    <submittedName>
        <fullName evidence="4">Pimeloyl-ACP methyl ester carboxylesterase</fullName>
    </submittedName>
</protein>
<dbReference type="Pfam" id="PF12146">
    <property type="entry name" value="Hydrolase_4"/>
    <property type="match status" value="1"/>
</dbReference>
<comment type="similarity">
    <text evidence="1">Belongs to the AB hydrolase superfamily.</text>
</comment>
<evidence type="ECO:0000256" key="2">
    <source>
        <dbReference type="ARBA" id="ARBA00022801"/>
    </source>
</evidence>
<evidence type="ECO:0000256" key="1">
    <source>
        <dbReference type="ARBA" id="ARBA00008645"/>
    </source>
</evidence>
<evidence type="ECO:0000313" key="4">
    <source>
        <dbReference type="EMBL" id="MBE1594051.1"/>
    </source>
</evidence>
<dbReference type="SUPFAM" id="SSF53474">
    <property type="entry name" value="alpha/beta-Hydrolases"/>
    <property type="match status" value="1"/>
</dbReference>
<dbReference type="OrthoDB" id="5902829at2"/>
<dbReference type="GeneID" id="86824873"/>
<dbReference type="Proteomes" id="UP000629287">
    <property type="component" value="Unassembled WGS sequence"/>
</dbReference>
<dbReference type="PANTHER" id="PTHR22946">
    <property type="entry name" value="DIENELACTONE HYDROLASE DOMAIN-CONTAINING PROTEIN-RELATED"/>
    <property type="match status" value="1"/>
</dbReference>
<evidence type="ECO:0000313" key="5">
    <source>
        <dbReference type="Proteomes" id="UP000629287"/>
    </source>
</evidence>
<dbReference type="EMBL" id="JADBGF010000001">
    <property type="protein sequence ID" value="MBE1594051.1"/>
    <property type="molecule type" value="Genomic_DNA"/>
</dbReference>
<sequence length="308" mass="33242">MTDRLNVTFPSGPDECHAWLYLPEGGGRRPVVVMAHGLGGVREMRLDAYAERFAAAGYACLVFDYRHFGASGGQPRQLLSIRRQLQDWRAAVAYARSRPETDPRRVVLWGTSFGGGHVLATAAQDPAVAAVIAQGLFTDGVASALAMRPDTSVKVMARAVRDMVGARLGRPPVMVATAGPPGSAALMTAADAEPGYLALVPNDVPFSNQVAARFALDILRYRPGRRTAKIACPVLFCVCEHDSVAPARPTLRHARRAPRGEIRLYPDGHFDIYLGEPFERVVTDQLAFLTRHVPIGSAPGEAPRPTTP</sequence>
<name>A0A8I0TNQ4_9ACTN</name>
<accession>A0A8I0TNQ4</accession>
<dbReference type="GO" id="GO:0052689">
    <property type="term" value="F:carboxylic ester hydrolase activity"/>
    <property type="evidence" value="ECO:0007669"/>
    <property type="project" value="UniProtKB-ARBA"/>
</dbReference>
<feature type="domain" description="Serine aminopeptidase S33" evidence="3">
    <location>
        <begin position="29"/>
        <end position="268"/>
    </location>
</feature>
<dbReference type="AlphaFoldDB" id="A0A8I0TNQ4"/>
<comment type="caution">
    <text evidence="4">The sequence shown here is derived from an EMBL/GenBank/DDBJ whole genome shotgun (WGS) entry which is preliminary data.</text>
</comment>